<keyword evidence="2" id="KW-1185">Reference proteome</keyword>
<protein>
    <submittedName>
        <fullName evidence="1">Uncharacterized protein</fullName>
    </submittedName>
</protein>
<evidence type="ECO:0000313" key="1">
    <source>
        <dbReference type="EMBL" id="KMS93954.1"/>
    </source>
</evidence>
<name>A0A0J8AYT5_BETVV</name>
<feature type="non-terminal residue" evidence="1">
    <location>
        <position position="1"/>
    </location>
</feature>
<dbReference type="Gramene" id="KMS93954">
    <property type="protein sequence ID" value="KMS93954"/>
    <property type="gene ID" value="BVRB_026260"/>
</dbReference>
<accession>A0A0J8AYT5</accession>
<proteinExistence type="predicted"/>
<dbReference type="Proteomes" id="UP000035740">
    <property type="component" value="Unassembled WGS sequence"/>
</dbReference>
<dbReference type="EMBL" id="KQ097390">
    <property type="protein sequence ID" value="KMS93954.1"/>
    <property type="molecule type" value="Genomic_DNA"/>
</dbReference>
<organism evidence="1 2">
    <name type="scientific">Beta vulgaris subsp. vulgaris</name>
    <name type="common">Beet</name>
    <dbReference type="NCBI Taxonomy" id="3555"/>
    <lineage>
        <taxon>Eukaryota</taxon>
        <taxon>Viridiplantae</taxon>
        <taxon>Streptophyta</taxon>
        <taxon>Embryophyta</taxon>
        <taxon>Tracheophyta</taxon>
        <taxon>Spermatophyta</taxon>
        <taxon>Magnoliopsida</taxon>
        <taxon>eudicotyledons</taxon>
        <taxon>Gunneridae</taxon>
        <taxon>Pentapetalae</taxon>
        <taxon>Caryophyllales</taxon>
        <taxon>Chenopodiaceae</taxon>
        <taxon>Betoideae</taxon>
        <taxon>Beta</taxon>
    </lineage>
</organism>
<sequence length="92" mass="9845">HPSASALVHSSDARLRRWFTAPASASALVNGSDVGFGVGSWHRRCFTAAASALFHVSGIGSGVGFSDNTGHFIFLLVFCWTSLVNPNYPRHQ</sequence>
<dbReference type="AlphaFoldDB" id="A0A0J8AYT5"/>
<evidence type="ECO:0000313" key="2">
    <source>
        <dbReference type="Proteomes" id="UP000035740"/>
    </source>
</evidence>
<reference evidence="1 2" key="1">
    <citation type="journal article" date="2014" name="Nature">
        <title>The genome of the recently domesticated crop plant sugar beet (Beta vulgaris).</title>
        <authorList>
            <person name="Dohm J.C."/>
            <person name="Minoche A.E."/>
            <person name="Holtgrawe D."/>
            <person name="Capella-Gutierrez S."/>
            <person name="Zakrzewski F."/>
            <person name="Tafer H."/>
            <person name="Rupp O."/>
            <person name="Sorensen T.R."/>
            <person name="Stracke R."/>
            <person name="Reinhardt R."/>
            <person name="Goesmann A."/>
            <person name="Kraft T."/>
            <person name="Schulz B."/>
            <person name="Stadler P.F."/>
            <person name="Schmidt T."/>
            <person name="Gabaldon T."/>
            <person name="Lehrach H."/>
            <person name="Weisshaar B."/>
            <person name="Himmelbauer H."/>
        </authorList>
    </citation>
    <scope>NUCLEOTIDE SEQUENCE [LARGE SCALE GENOMIC DNA]</scope>
    <source>
        <tissue evidence="1">Taproot</tissue>
    </source>
</reference>
<gene>
    <name evidence="1" type="ORF">BVRB_026260</name>
</gene>